<dbReference type="GO" id="GO:0006508">
    <property type="term" value="P:proteolysis"/>
    <property type="evidence" value="ECO:0007669"/>
    <property type="project" value="InterPro"/>
</dbReference>
<evidence type="ECO:0000256" key="3">
    <source>
        <dbReference type="ARBA" id="ARBA00010040"/>
    </source>
</evidence>
<dbReference type="EC" id="3.4.19.1" evidence="5"/>
<comment type="caution">
    <text evidence="11">The sequence shown here is derived from an EMBL/GenBank/DDBJ whole genome shotgun (WGS) entry which is preliminary data.</text>
</comment>
<protein>
    <recommendedName>
        <fullName evidence="5">acylaminoacyl-peptidase</fullName>
        <ecNumber evidence="5">3.4.19.1</ecNumber>
    </recommendedName>
    <alternativeName>
        <fullName evidence="8">Dipeptidyl-peptidase V</fullName>
    </alternativeName>
</protein>
<keyword evidence="7" id="KW-0378">Hydrolase</keyword>
<evidence type="ECO:0000256" key="1">
    <source>
        <dbReference type="ARBA" id="ARBA00000721"/>
    </source>
</evidence>
<dbReference type="OrthoDB" id="43744at2759"/>
<keyword evidence="6" id="KW-0963">Cytoplasm</keyword>
<dbReference type="SUPFAM" id="SSF53474">
    <property type="entry name" value="alpha/beta-Hydrolases"/>
    <property type="match status" value="1"/>
</dbReference>
<comment type="similarity">
    <text evidence="3">Belongs to the peptidase S9C family.</text>
</comment>
<dbReference type="Proteomes" id="UP000186601">
    <property type="component" value="Unassembled WGS sequence"/>
</dbReference>
<evidence type="ECO:0000313" key="11">
    <source>
        <dbReference type="EMBL" id="PSS11024.1"/>
    </source>
</evidence>
<dbReference type="STRING" id="98765.A0A2R6QM95"/>
<dbReference type="GO" id="GO:0004252">
    <property type="term" value="F:serine-type endopeptidase activity"/>
    <property type="evidence" value="ECO:0007669"/>
    <property type="project" value="TreeGrafter"/>
</dbReference>
<dbReference type="PANTHER" id="PTHR42776">
    <property type="entry name" value="SERINE PEPTIDASE S9 FAMILY MEMBER"/>
    <property type="match status" value="1"/>
</dbReference>
<dbReference type="EMBL" id="MLYV02000321">
    <property type="protein sequence ID" value="PSS11024.1"/>
    <property type="molecule type" value="Genomic_DNA"/>
</dbReference>
<evidence type="ECO:0000256" key="4">
    <source>
        <dbReference type="ARBA" id="ARBA00011881"/>
    </source>
</evidence>
<evidence type="ECO:0000313" key="12">
    <source>
        <dbReference type="Proteomes" id="UP000186601"/>
    </source>
</evidence>
<dbReference type="AlphaFoldDB" id="A0A2R6QM95"/>
<dbReference type="Gene3D" id="3.40.50.1820">
    <property type="entry name" value="alpha/beta hydrolase"/>
    <property type="match status" value="1"/>
</dbReference>
<dbReference type="PANTHER" id="PTHR42776:SF4">
    <property type="entry name" value="ACYLAMINO-ACID-RELEASING ENZYME"/>
    <property type="match status" value="1"/>
</dbReference>
<comment type="subunit">
    <text evidence="4">Homotetramer.</text>
</comment>
<evidence type="ECO:0000256" key="2">
    <source>
        <dbReference type="ARBA" id="ARBA00004496"/>
    </source>
</evidence>
<dbReference type="SUPFAM" id="SSF82171">
    <property type="entry name" value="DPP6 N-terminal domain-like"/>
    <property type="match status" value="1"/>
</dbReference>
<comment type="subcellular location">
    <subcellularLocation>
        <location evidence="2">Cytoplasm</location>
    </subcellularLocation>
</comment>
<keyword evidence="12" id="KW-1185">Reference proteome</keyword>
<dbReference type="GO" id="GO:0008242">
    <property type="term" value="F:omega peptidase activity"/>
    <property type="evidence" value="ECO:0007669"/>
    <property type="project" value="UniProtKB-EC"/>
</dbReference>
<evidence type="ECO:0000256" key="8">
    <source>
        <dbReference type="ARBA" id="ARBA00032829"/>
    </source>
</evidence>
<organism evidence="11 12">
    <name type="scientific">Hermanssonia centrifuga</name>
    <dbReference type="NCBI Taxonomy" id="98765"/>
    <lineage>
        <taxon>Eukaryota</taxon>
        <taxon>Fungi</taxon>
        <taxon>Dikarya</taxon>
        <taxon>Basidiomycota</taxon>
        <taxon>Agaricomycotina</taxon>
        <taxon>Agaricomycetes</taxon>
        <taxon>Polyporales</taxon>
        <taxon>Meruliaceae</taxon>
        <taxon>Hermanssonia</taxon>
    </lineage>
</organism>
<name>A0A2R6QM95_9APHY</name>
<accession>A0A2R6QM95</accession>
<evidence type="ECO:0000259" key="10">
    <source>
        <dbReference type="Pfam" id="PF19283"/>
    </source>
</evidence>
<evidence type="ECO:0000259" key="9">
    <source>
        <dbReference type="Pfam" id="PF00326"/>
    </source>
</evidence>
<feature type="domain" description="Acylamino-acid-releasing enzyme N-terminal" evidence="10">
    <location>
        <begin position="60"/>
        <end position="432"/>
    </location>
</feature>
<sequence length="715" mass="78500">MSSTVNSDLYRKLAEFPTYRAAQFESNNVIRATSSVLDHEMVTKRQSVKTYVVSGSSVVSPFSPNEPETIASMVSPSGAHLAVLRESGDSTVPGGKRRYVEIWSGNKIKASKEVTHTHGAFYTDEYLSSLSFSPSETRLVYTAEAKSEDLPKGDHFAKYRFIPQFGESYPGKKQPTLFIFDWGSQENIQGPFVSSLSYIGASPNPTLMAHAVFASEDKVFATSYEYTKDGRILGVIYCPNRLTAIWDLSLPSLTGQITKSDGSVQCQSIRLTPNERSCRSPRVLTREGQSDLLVWLSNAVGGPHASCSSLHLKDLADGIDRTLVESVWDPQPADFPGLYITTLPTYPFVQLTNGSSKSTPYVVASSIWRSRSTVLLICLDDGKVKDLTPDSDQIHYSWAVLATNGKDQVICTRSALNKPPELVLGHIGSDSTAVWRIIAEPELDDDLRQRMEGLKTSIVSIPERYPTEAIILRSQTQADAPCITLPHGGPHSTTMTGFNAWSTAFALEGYTVSMPNYTGSLGFGEKYVKKLLGQIGSLDIQDCIATVHHLVDLGISSNGAGKQFLSGGSHGGFILGHLIGQFPEVFSGAVLRNPVISLGEISTSDIPDWYYEESGLPFSAASVVTPEIYQKMFEMSPIAHIDAVVTPVMLLIGEQDKRVPNTQGINYYHALKARGKWVEMLCLKEDNHPLDSVEGQRISYEATKYLYDTVRLTKK</sequence>
<dbReference type="InterPro" id="IPR001375">
    <property type="entry name" value="Peptidase_S9_cat"/>
</dbReference>
<reference evidence="11 12" key="1">
    <citation type="submission" date="2018-02" db="EMBL/GenBank/DDBJ databases">
        <title>Genome sequence of the basidiomycete white-rot fungus Phlebia centrifuga.</title>
        <authorList>
            <person name="Granchi Z."/>
            <person name="Peng M."/>
            <person name="de Vries R.P."/>
            <person name="Hilden K."/>
            <person name="Makela M.R."/>
            <person name="Grigoriev I."/>
            <person name="Riley R."/>
        </authorList>
    </citation>
    <scope>NUCLEOTIDE SEQUENCE [LARGE SCALE GENOMIC DNA]</scope>
    <source>
        <strain evidence="11 12">FBCC195</strain>
    </source>
</reference>
<dbReference type="Pfam" id="PF00326">
    <property type="entry name" value="Peptidase_S9"/>
    <property type="match status" value="1"/>
</dbReference>
<feature type="domain" description="Peptidase S9 prolyl oligopeptidase catalytic" evidence="9">
    <location>
        <begin position="502"/>
        <end position="700"/>
    </location>
</feature>
<evidence type="ECO:0000256" key="6">
    <source>
        <dbReference type="ARBA" id="ARBA00022490"/>
    </source>
</evidence>
<evidence type="ECO:0000256" key="7">
    <source>
        <dbReference type="ARBA" id="ARBA00022801"/>
    </source>
</evidence>
<gene>
    <name evidence="11" type="ORF">PHLCEN_2v3320</name>
</gene>
<dbReference type="GO" id="GO:0005737">
    <property type="term" value="C:cytoplasm"/>
    <property type="evidence" value="ECO:0007669"/>
    <property type="project" value="UniProtKB-SubCell"/>
</dbReference>
<comment type="catalytic activity">
    <reaction evidence="1">
        <text>Cleavage of an N-acetyl or N-formyl amino acid from the N-terminus of a polypeptide.</text>
        <dbReference type="EC" id="3.4.19.1"/>
    </reaction>
</comment>
<proteinExistence type="inferred from homology"/>
<dbReference type="InterPro" id="IPR029058">
    <property type="entry name" value="AB_hydrolase_fold"/>
</dbReference>
<dbReference type="InterPro" id="IPR045550">
    <property type="entry name" value="AARE_N"/>
</dbReference>
<evidence type="ECO:0000256" key="5">
    <source>
        <dbReference type="ARBA" id="ARBA00012917"/>
    </source>
</evidence>
<dbReference type="Pfam" id="PF19283">
    <property type="entry name" value="APEH_N"/>
    <property type="match status" value="1"/>
</dbReference>